<sequence length="147" mass="16390">MYTFMTRILPMAAIFALAACQGNTSTQTTADSDSLMVDSLKAEVMDLHDEGMAHTMAIRRLTTRSKEVADSLDSKKADASSYKAAASLLDSANNAMNDWMHSFDFKMEGKTMAEKKTYLEEEKKKMTEVKALMERSVNEAKALLKEE</sequence>
<evidence type="ECO:0000256" key="1">
    <source>
        <dbReference type="SAM" id="SignalP"/>
    </source>
</evidence>
<dbReference type="AlphaFoldDB" id="A0A512RJ30"/>
<dbReference type="OrthoDB" id="1436925at2"/>
<keyword evidence="1" id="KW-0732">Signal</keyword>
<gene>
    <name evidence="2" type="ORF">CCY01nite_19400</name>
</gene>
<dbReference type="EMBL" id="BKAU01000001">
    <property type="protein sequence ID" value="GEP95680.1"/>
    <property type="molecule type" value="Genomic_DNA"/>
</dbReference>
<evidence type="ECO:0008006" key="4">
    <source>
        <dbReference type="Google" id="ProtNLM"/>
    </source>
</evidence>
<accession>A0A512RJ30</accession>
<dbReference type="PROSITE" id="PS51257">
    <property type="entry name" value="PROKAR_LIPOPROTEIN"/>
    <property type="match status" value="1"/>
</dbReference>
<feature type="signal peptide" evidence="1">
    <location>
        <begin position="1"/>
        <end position="18"/>
    </location>
</feature>
<organism evidence="2 3">
    <name type="scientific">Chitinophaga cymbidii</name>
    <dbReference type="NCBI Taxonomy" id="1096750"/>
    <lineage>
        <taxon>Bacteria</taxon>
        <taxon>Pseudomonadati</taxon>
        <taxon>Bacteroidota</taxon>
        <taxon>Chitinophagia</taxon>
        <taxon>Chitinophagales</taxon>
        <taxon>Chitinophagaceae</taxon>
        <taxon>Chitinophaga</taxon>
    </lineage>
</organism>
<feature type="chain" id="PRO_5021713608" description="DUF4398 domain-containing protein" evidence="1">
    <location>
        <begin position="19"/>
        <end position="147"/>
    </location>
</feature>
<reference evidence="2 3" key="1">
    <citation type="submission" date="2019-07" db="EMBL/GenBank/DDBJ databases">
        <title>Whole genome shotgun sequence of Chitinophaga cymbidii NBRC 109752.</title>
        <authorList>
            <person name="Hosoyama A."/>
            <person name="Uohara A."/>
            <person name="Ohji S."/>
            <person name="Ichikawa N."/>
        </authorList>
    </citation>
    <scope>NUCLEOTIDE SEQUENCE [LARGE SCALE GENOMIC DNA]</scope>
    <source>
        <strain evidence="2 3">NBRC 109752</strain>
    </source>
</reference>
<dbReference type="RefSeq" id="WP_146860134.1">
    <property type="nucleotide sequence ID" value="NZ_BKAU01000001.1"/>
</dbReference>
<evidence type="ECO:0000313" key="2">
    <source>
        <dbReference type="EMBL" id="GEP95680.1"/>
    </source>
</evidence>
<evidence type="ECO:0000313" key="3">
    <source>
        <dbReference type="Proteomes" id="UP000321436"/>
    </source>
</evidence>
<name>A0A512RJ30_9BACT</name>
<protein>
    <recommendedName>
        <fullName evidence="4">DUF4398 domain-containing protein</fullName>
    </recommendedName>
</protein>
<keyword evidence="3" id="KW-1185">Reference proteome</keyword>
<dbReference type="Proteomes" id="UP000321436">
    <property type="component" value="Unassembled WGS sequence"/>
</dbReference>
<proteinExistence type="predicted"/>
<comment type="caution">
    <text evidence="2">The sequence shown here is derived from an EMBL/GenBank/DDBJ whole genome shotgun (WGS) entry which is preliminary data.</text>
</comment>